<feature type="region of interest" description="Disordered" evidence="7">
    <location>
        <begin position="186"/>
        <end position="215"/>
    </location>
</feature>
<comment type="pathway">
    <text evidence="6">Quinol/quinone metabolism; 1,4-dihydroxy-2-naphthoate biosynthesis; 1,4-dihydroxy-2-naphthoate from chorismate: step 2/7.</text>
</comment>
<comment type="catalytic activity">
    <reaction evidence="6">
        <text>isochorismate + 2-oxoglutarate + H(+) = 5-enolpyruvoyl-6-hydroxy-2-succinyl-cyclohex-3-ene-1-carboxylate + CO2</text>
        <dbReference type="Rhea" id="RHEA:25593"/>
        <dbReference type="ChEBI" id="CHEBI:15378"/>
        <dbReference type="ChEBI" id="CHEBI:16526"/>
        <dbReference type="ChEBI" id="CHEBI:16810"/>
        <dbReference type="ChEBI" id="CHEBI:29780"/>
        <dbReference type="ChEBI" id="CHEBI:58818"/>
        <dbReference type="EC" id="2.2.1.9"/>
    </reaction>
</comment>
<comment type="cofactor">
    <cofactor evidence="6">
        <name>Mg(2+)</name>
        <dbReference type="ChEBI" id="CHEBI:18420"/>
    </cofactor>
    <cofactor evidence="6">
        <name>Mn(2+)</name>
        <dbReference type="ChEBI" id="CHEBI:29035"/>
    </cofactor>
</comment>
<dbReference type="InterPro" id="IPR004433">
    <property type="entry name" value="MenaQ_synth_MenD"/>
</dbReference>
<dbReference type="EMBL" id="JAVDYG010000001">
    <property type="protein sequence ID" value="MDR7361697.1"/>
    <property type="molecule type" value="Genomic_DNA"/>
</dbReference>
<evidence type="ECO:0000256" key="1">
    <source>
        <dbReference type="ARBA" id="ARBA00022679"/>
    </source>
</evidence>
<dbReference type="InterPro" id="IPR011766">
    <property type="entry name" value="TPP_enzyme_TPP-bd"/>
</dbReference>
<evidence type="ECO:0000256" key="4">
    <source>
        <dbReference type="ARBA" id="ARBA00023052"/>
    </source>
</evidence>
<dbReference type="CDD" id="cd02009">
    <property type="entry name" value="TPP_SHCHC_synthase"/>
    <property type="match status" value="1"/>
</dbReference>
<evidence type="ECO:0000259" key="8">
    <source>
        <dbReference type="Pfam" id="PF02775"/>
    </source>
</evidence>
<sequence>MTPPPNAATAAARTVVDELVRCGARHLVLSPGSRSAPLAFAAYDAAAAGRVELHTRLDERTAGFLALGLARTSRRPVGVVTTSGTAVANLHPAVLEASHSGLPLVLLTADRPAHLRGTGANQTTWQPGMFGRAVLDEADVVPGSPGDREDEQVRAWRAHLFRLVEVATTGHGPVHLNLQLDGPLTPDAGDGWSTGIDAADPPATDDEPRPSPEPLDATVRTVVVAGDDAGPPARVLAEQAGWPLLAEPSSGSRTGDHAIRTGRLLLADPALAGGIDRVVVAGHPTLSRPVTRLVSRTDVEVVALADRHGRWTDPGHVVSRVIGAATVDGRCDKKWLADWKGRDAEVSRRLDELVDGWDADLVPHQVAREVATALPPGGLLFVGSSNPVRDLDLMVPRYDVGARRMVVANRGLAGIDGTLSSAIGCALGRPRSTRALALLGDVTFLHDLTGLAIGPVEARPDLTVVVVNDDGGSIFALLEQGAETHAASFERLFATPHGADLGALCAGLGVHHRQVRDPAGLRDALATPAGGLEVVEAVVRRDDRRALDAAIRALV</sequence>
<dbReference type="RefSeq" id="WP_310300042.1">
    <property type="nucleotide sequence ID" value="NZ_BAAAPS010000001.1"/>
</dbReference>
<dbReference type="PANTHER" id="PTHR42916">
    <property type="entry name" value="2-SUCCINYL-5-ENOLPYRUVYL-6-HYDROXY-3-CYCLOHEXENE-1-CARBOXYLATE SYNTHASE"/>
    <property type="match status" value="1"/>
</dbReference>
<comment type="pathway">
    <text evidence="6">Quinol/quinone metabolism; menaquinone biosynthesis.</text>
</comment>
<keyword evidence="5 6" id="KW-0464">Manganese</keyword>
<evidence type="ECO:0000256" key="7">
    <source>
        <dbReference type="SAM" id="MobiDB-lite"/>
    </source>
</evidence>
<comment type="subunit">
    <text evidence="6">Homodimer.</text>
</comment>
<dbReference type="NCBIfam" id="TIGR00173">
    <property type="entry name" value="menD"/>
    <property type="match status" value="1"/>
</dbReference>
<reference evidence="10 11" key="1">
    <citation type="submission" date="2023-07" db="EMBL/GenBank/DDBJ databases">
        <title>Sequencing the genomes of 1000 actinobacteria strains.</title>
        <authorList>
            <person name="Klenk H.-P."/>
        </authorList>
    </citation>
    <scope>NUCLEOTIDE SEQUENCE [LARGE SCALE GENOMIC DNA]</scope>
    <source>
        <strain evidence="10 11">DSM 19426</strain>
    </source>
</reference>
<dbReference type="Pfam" id="PF02775">
    <property type="entry name" value="TPP_enzyme_C"/>
    <property type="match status" value="1"/>
</dbReference>
<evidence type="ECO:0000313" key="11">
    <source>
        <dbReference type="Proteomes" id="UP001183648"/>
    </source>
</evidence>
<dbReference type="CDD" id="cd07037">
    <property type="entry name" value="TPP_PYR_MenD"/>
    <property type="match status" value="1"/>
</dbReference>
<keyword evidence="11" id="KW-1185">Reference proteome</keyword>
<dbReference type="Proteomes" id="UP001183648">
    <property type="component" value="Unassembled WGS sequence"/>
</dbReference>
<keyword evidence="6" id="KW-0474">Menaquinone biosynthesis</keyword>
<keyword evidence="2 6" id="KW-0479">Metal-binding</keyword>
<dbReference type="Pfam" id="PF02776">
    <property type="entry name" value="TPP_enzyme_N"/>
    <property type="match status" value="1"/>
</dbReference>
<dbReference type="SUPFAM" id="SSF52518">
    <property type="entry name" value="Thiamin diphosphate-binding fold (THDP-binding)"/>
    <property type="match status" value="2"/>
</dbReference>
<dbReference type="PANTHER" id="PTHR42916:SF1">
    <property type="entry name" value="PROTEIN PHYLLO, CHLOROPLASTIC"/>
    <property type="match status" value="1"/>
</dbReference>
<accession>A0ABU2BST2</accession>
<keyword evidence="4 6" id="KW-0786">Thiamine pyrophosphate</keyword>
<feature type="domain" description="Thiamine pyrophosphate enzyme N-terminal TPP-binding" evidence="9">
    <location>
        <begin position="11"/>
        <end position="123"/>
    </location>
</feature>
<protein>
    <recommendedName>
        <fullName evidence="6">2-succinyl-5-enolpyruvyl-6-hydroxy-3-cyclohexene-1-carboxylate synthase</fullName>
        <shortName evidence="6">SEPHCHC synthase</shortName>
        <ecNumber evidence="6">2.2.1.9</ecNumber>
    </recommendedName>
    <alternativeName>
        <fullName evidence="6">Menaquinone biosynthesis protein MenD</fullName>
    </alternativeName>
</protein>
<evidence type="ECO:0000256" key="6">
    <source>
        <dbReference type="HAMAP-Rule" id="MF_01659"/>
    </source>
</evidence>
<comment type="cofactor">
    <cofactor evidence="6">
        <name>thiamine diphosphate</name>
        <dbReference type="ChEBI" id="CHEBI:58937"/>
    </cofactor>
    <text evidence="6">Binds 1 thiamine pyrophosphate per subunit.</text>
</comment>
<comment type="caution">
    <text evidence="10">The sequence shown here is derived from an EMBL/GenBank/DDBJ whole genome shotgun (WGS) entry which is preliminary data.</text>
</comment>
<comment type="similarity">
    <text evidence="6">Belongs to the TPP enzyme family. MenD subfamily.</text>
</comment>
<dbReference type="HAMAP" id="MF_01659">
    <property type="entry name" value="MenD"/>
    <property type="match status" value="1"/>
</dbReference>
<comment type="function">
    <text evidence="6">Catalyzes the thiamine diphosphate-dependent decarboxylation of 2-oxoglutarate and the subsequent addition of the resulting succinic semialdehyde-thiamine pyrophosphate anion to isochorismate to yield 2-succinyl-5-enolpyruvyl-6-hydroxy-3-cyclohexene-1-carboxylate (SEPHCHC).</text>
</comment>
<dbReference type="InterPro" id="IPR029061">
    <property type="entry name" value="THDP-binding"/>
</dbReference>
<evidence type="ECO:0000256" key="2">
    <source>
        <dbReference type="ARBA" id="ARBA00022723"/>
    </source>
</evidence>
<dbReference type="EC" id="2.2.1.9" evidence="6"/>
<gene>
    <name evidence="6" type="primary">menD</name>
    <name evidence="10" type="ORF">J2S63_001250</name>
</gene>
<name>A0ABU2BST2_9ACTN</name>
<dbReference type="Gene3D" id="3.40.50.1220">
    <property type="entry name" value="TPP-binding domain"/>
    <property type="match status" value="1"/>
</dbReference>
<evidence type="ECO:0000256" key="3">
    <source>
        <dbReference type="ARBA" id="ARBA00022842"/>
    </source>
</evidence>
<evidence type="ECO:0000256" key="5">
    <source>
        <dbReference type="ARBA" id="ARBA00023211"/>
    </source>
</evidence>
<dbReference type="PIRSF" id="PIRSF004983">
    <property type="entry name" value="MenD"/>
    <property type="match status" value="1"/>
</dbReference>
<dbReference type="Gene3D" id="3.40.50.970">
    <property type="match status" value="2"/>
</dbReference>
<evidence type="ECO:0000313" key="10">
    <source>
        <dbReference type="EMBL" id="MDR7361697.1"/>
    </source>
</evidence>
<dbReference type="InterPro" id="IPR012001">
    <property type="entry name" value="Thiamin_PyroP_enz_TPP-bd_dom"/>
</dbReference>
<dbReference type="GO" id="GO:0070204">
    <property type="term" value="F:2-succinyl-5-enolpyruvyl-6-hydroxy-3-cyclohexene-1-carboxylic-acid synthase activity"/>
    <property type="evidence" value="ECO:0007669"/>
    <property type="project" value="UniProtKB-EC"/>
</dbReference>
<keyword evidence="1 6" id="KW-0808">Transferase</keyword>
<proteinExistence type="inferred from homology"/>
<feature type="domain" description="Thiamine pyrophosphate enzyme TPP-binding" evidence="8">
    <location>
        <begin position="403"/>
        <end position="526"/>
    </location>
</feature>
<organism evidence="10 11">
    <name type="scientific">Nocardioides marmoribigeumensis</name>
    <dbReference type="NCBI Taxonomy" id="433649"/>
    <lineage>
        <taxon>Bacteria</taxon>
        <taxon>Bacillati</taxon>
        <taxon>Actinomycetota</taxon>
        <taxon>Actinomycetes</taxon>
        <taxon>Propionibacteriales</taxon>
        <taxon>Nocardioidaceae</taxon>
        <taxon>Nocardioides</taxon>
    </lineage>
</organism>
<keyword evidence="3 6" id="KW-0460">Magnesium</keyword>
<evidence type="ECO:0000259" key="9">
    <source>
        <dbReference type="Pfam" id="PF02776"/>
    </source>
</evidence>